<feature type="region of interest" description="Disordered" evidence="1">
    <location>
        <begin position="87"/>
        <end position="127"/>
    </location>
</feature>
<gene>
    <name evidence="3" type="ORF">UFOPK2046_00277</name>
    <name evidence="4" type="ORF">UFOPK2157_00251</name>
    <name evidence="5" type="ORF">UFOPK2228_00156</name>
    <name evidence="6" type="ORF">UFOPK2245_00186</name>
</gene>
<evidence type="ECO:0000313" key="4">
    <source>
        <dbReference type="EMBL" id="CAB4636568.1"/>
    </source>
</evidence>
<evidence type="ECO:0000313" key="6">
    <source>
        <dbReference type="EMBL" id="CAB4646194.1"/>
    </source>
</evidence>
<keyword evidence="2" id="KW-0472">Membrane</keyword>
<accession>A0A6J6IXK5</accession>
<keyword evidence="2" id="KW-1133">Transmembrane helix</keyword>
<organism evidence="3">
    <name type="scientific">freshwater metagenome</name>
    <dbReference type="NCBI Taxonomy" id="449393"/>
    <lineage>
        <taxon>unclassified sequences</taxon>
        <taxon>metagenomes</taxon>
        <taxon>ecological metagenomes</taxon>
    </lineage>
</organism>
<proteinExistence type="predicted"/>
<feature type="compositionally biased region" description="Low complexity" evidence="1">
    <location>
        <begin position="87"/>
        <end position="107"/>
    </location>
</feature>
<dbReference type="AlphaFoldDB" id="A0A6J6IXK5"/>
<feature type="transmembrane region" description="Helical" evidence="2">
    <location>
        <begin position="41"/>
        <end position="60"/>
    </location>
</feature>
<keyword evidence="2" id="KW-0812">Transmembrane</keyword>
<evidence type="ECO:0000256" key="2">
    <source>
        <dbReference type="SAM" id="Phobius"/>
    </source>
</evidence>
<reference evidence="3" key="1">
    <citation type="submission" date="2020-05" db="EMBL/GenBank/DDBJ databases">
        <authorList>
            <person name="Chiriac C."/>
            <person name="Salcher M."/>
            <person name="Ghai R."/>
            <person name="Kavagutti S V."/>
        </authorList>
    </citation>
    <scope>NUCLEOTIDE SEQUENCE</scope>
</reference>
<protein>
    <submittedName>
        <fullName evidence="3">Unannotated protein</fullName>
    </submittedName>
</protein>
<evidence type="ECO:0000256" key="1">
    <source>
        <dbReference type="SAM" id="MobiDB-lite"/>
    </source>
</evidence>
<name>A0A6J6IXK5_9ZZZZ</name>
<dbReference type="Pfam" id="PF11239">
    <property type="entry name" value="DUF3040"/>
    <property type="match status" value="1"/>
</dbReference>
<sequence length="127" mass="13802">MPLSDREKRLLDEMEAALLTEDPRLVSALSASPLTPSKNRIIKGVALLLFGLVTVLVGVISKAAPIGIVGFLIALTGVITVISSFSASGKAKSLSKNSNSSKTPKNTSKLRDRLDKRWDQRWDERNN</sequence>
<evidence type="ECO:0000313" key="5">
    <source>
        <dbReference type="EMBL" id="CAB4644672.1"/>
    </source>
</evidence>
<dbReference type="EMBL" id="CAEZVW010000005">
    <property type="protein sequence ID" value="CAB4636568.1"/>
    <property type="molecule type" value="Genomic_DNA"/>
</dbReference>
<dbReference type="InterPro" id="IPR021401">
    <property type="entry name" value="DUF3040"/>
</dbReference>
<feature type="transmembrane region" description="Helical" evidence="2">
    <location>
        <begin position="66"/>
        <end position="87"/>
    </location>
</feature>
<feature type="compositionally biased region" description="Basic and acidic residues" evidence="1">
    <location>
        <begin position="109"/>
        <end position="127"/>
    </location>
</feature>
<evidence type="ECO:0000313" key="3">
    <source>
        <dbReference type="EMBL" id="CAB4629472.1"/>
    </source>
</evidence>
<dbReference type="EMBL" id="CAEZWF010000002">
    <property type="protein sequence ID" value="CAB4644672.1"/>
    <property type="molecule type" value="Genomic_DNA"/>
</dbReference>
<dbReference type="EMBL" id="CAEZWK010000002">
    <property type="protein sequence ID" value="CAB4646194.1"/>
    <property type="molecule type" value="Genomic_DNA"/>
</dbReference>
<dbReference type="EMBL" id="CAEZVP010000030">
    <property type="protein sequence ID" value="CAB4629472.1"/>
    <property type="molecule type" value="Genomic_DNA"/>
</dbReference>